<feature type="region of interest" description="Disordered" evidence="1">
    <location>
        <begin position="1"/>
        <end position="20"/>
    </location>
</feature>
<organism evidence="2 3">
    <name type="scientific">Amycolatopsis taiwanensis</name>
    <dbReference type="NCBI Taxonomy" id="342230"/>
    <lineage>
        <taxon>Bacteria</taxon>
        <taxon>Bacillati</taxon>
        <taxon>Actinomycetota</taxon>
        <taxon>Actinomycetes</taxon>
        <taxon>Pseudonocardiales</taxon>
        <taxon>Pseudonocardiaceae</taxon>
        <taxon>Amycolatopsis</taxon>
    </lineage>
</organism>
<dbReference type="Pfam" id="PF20199">
    <property type="entry name" value="RepSA"/>
    <property type="match status" value="1"/>
</dbReference>
<dbReference type="AlphaFoldDB" id="A0A9W6R9L3"/>
<sequence>MSPPQNAEFPPQARESPVQTREFPVQAVEFPGQAAEFPVQLVVVARDLLQTASRARAAEVSRHGYGPAPDRLAFGPVHSRVVASNGKVRPCRPRRYAPSCPHGRPSECGERHAADDSRVGEPVCGDCYDYNAQAVWNLHAGELWRRTTITLNRHLKAAVKDRDVKVRLSYAKVAKYQRRGVVHFHALIRLDGLDLDNPDNIISPDPSITPELLRSYIETAAIVTRFTTAPHPKNRSGWALTWGSQIDIRWRRVYGSASCWRSPVTTSTHRNGRWRSGIT</sequence>
<protein>
    <recommendedName>
        <fullName evidence="4">Replication initiation protein</fullName>
    </recommendedName>
</protein>
<keyword evidence="3" id="KW-1185">Reference proteome</keyword>
<evidence type="ECO:0000313" key="2">
    <source>
        <dbReference type="EMBL" id="GLY69940.1"/>
    </source>
</evidence>
<reference evidence="2" key="1">
    <citation type="submission" date="2023-03" db="EMBL/GenBank/DDBJ databases">
        <title>Amycolatopsis taiwanensis NBRC 103393.</title>
        <authorList>
            <person name="Ichikawa N."/>
            <person name="Sato H."/>
            <person name="Tonouchi N."/>
        </authorList>
    </citation>
    <scope>NUCLEOTIDE SEQUENCE</scope>
    <source>
        <strain evidence="2">NBRC 103393</strain>
    </source>
</reference>
<dbReference type="InterPro" id="IPR046828">
    <property type="entry name" value="RepSA"/>
</dbReference>
<name>A0A9W6R9L3_9PSEU</name>
<evidence type="ECO:0008006" key="4">
    <source>
        <dbReference type="Google" id="ProtNLM"/>
    </source>
</evidence>
<dbReference type="Proteomes" id="UP001165136">
    <property type="component" value="Unassembled WGS sequence"/>
</dbReference>
<evidence type="ECO:0000256" key="1">
    <source>
        <dbReference type="SAM" id="MobiDB-lite"/>
    </source>
</evidence>
<dbReference type="EMBL" id="BSTI01000019">
    <property type="protein sequence ID" value="GLY69940.1"/>
    <property type="molecule type" value="Genomic_DNA"/>
</dbReference>
<accession>A0A9W6R9L3</accession>
<gene>
    <name evidence="2" type="ORF">Atai01_65590</name>
</gene>
<evidence type="ECO:0000313" key="3">
    <source>
        <dbReference type="Proteomes" id="UP001165136"/>
    </source>
</evidence>
<proteinExistence type="predicted"/>
<comment type="caution">
    <text evidence="2">The sequence shown here is derived from an EMBL/GenBank/DDBJ whole genome shotgun (WGS) entry which is preliminary data.</text>
</comment>